<dbReference type="RefSeq" id="WP_019278446.1">
    <property type="nucleotide sequence ID" value="NZ_LGVO01000041.1"/>
</dbReference>
<dbReference type="CDD" id="cd08026">
    <property type="entry name" value="DUF326"/>
    <property type="match status" value="1"/>
</dbReference>
<sequence length="113" mass="12630">MGNVVSNQKYQTCIDICLECSEVCEWCSNCCLNEPDPKAMVCCIKLDRDCADMCTLAAKFMARDSQFAKQVCLLCSQICRCCGEECAKHPNDHCKNCADICNRCATECENMSK</sequence>
<gene>
    <name evidence="1" type="ORF">ADU74_03710</name>
</gene>
<dbReference type="EMBL" id="LGVR01000015">
    <property type="protein sequence ID" value="KOA89554.1"/>
    <property type="molecule type" value="Genomic_DNA"/>
</dbReference>
<dbReference type="Pfam" id="PF03860">
    <property type="entry name" value="Csp"/>
    <property type="match status" value="1"/>
</dbReference>
<evidence type="ECO:0000313" key="2">
    <source>
        <dbReference type="Proteomes" id="UP000037540"/>
    </source>
</evidence>
<name>A0A9Q1UZH7_CLOBO</name>
<comment type="caution">
    <text evidence="1">The sequence shown here is derived from an EMBL/GenBank/DDBJ whole genome shotgun (WGS) entry which is preliminary data.</text>
</comment>
<protein>
    <submittedName>
        <fullName evidence="1">Ferredoxin</fullName>
    </submittedName>
</protein>
<proteinExistence type="predicted"/>
<dbReference type="PANTHER" id="PTHR37310">
    <property type="entry name" value="CYTOPLASMIC PROTEIN-RELATED"/>
    <property type="match status" value="1"/>
</dbReference>
<dbReference type="Proteomes" id="UP000037540">
    <property type="component" value="Unassembled WGS sequence"/>
</dbReference>
<dbReference type="InterPro" id="IPR044543">
    <property type="entry name" value="YHJQ-like"/>
</dbReference>
<accession>A0A9Q1UZH7</accession>
<organism evidence="1 2">
    <name type="scientific">Clostridium botulinum</name>
    <dbReference type="NCBI Taxonomy" id="1491"/>
    <lineage>
        <taxon>Bacteria</taxon>
        <taxon>Bacillati</taxon>
        <taxon>Bacillota</taxon>
        <taxon>Clostridia</taxon>
        <taxon>Eubacteriales</taxon>
        <taxon>Clostridiaceae</taxon>
        <taxon>Clostridium</taxon>
    </lineage>
</organism>
<dbReference type="PANTHER" id="PTHR37310:SF1">
    <property type="entry name" value="CYTOPLASMIC PROTEIN"/>
    <property type="match status" value="1"/>
</dbReference>
<dbReference type="Gene3D" id="1.20.1270.360">
    <property type="match status" value="1"/>
</dbReference>
<reference evidence="1 2" key="1">
    <citation type="submission" date="2015-07" db="EMBL/GenBank/DDBJ databases">
        <title>Draft genome sequences of 17 French Clostridium botulinum group III.</title>
        <authorList>
            <person name="Woudstra C."/>
            <person name="Le Marechal C."/>
            <person name="Souillard R."/>
            <person name="Bayon-Auboyer M.-H."/>
            <person name="Dessouter D."/>
            <person name="Fach P."/>
        </authorList>
    </citation>
    <scope>NUCLEOTIDE SEQUENCE [LARGE SCALE GENOMIC DNA]</scope>
    <source>
        <strain evidence="1 2">12LNRI-CD</strain>
    </source>
</reference>
<dbReference type="OrthoDB" id="5396211at2"/>
<dbReference type="AlphaFoldDB" id="A0A9Q1UZH7"/>
<dbReference type="InterPro" id="IPR005560">
    <property type="entry name" value="Csp_YhjQ"/>
</dbReference>
<evidence type="ECO:0000313" key="1">
    <source>
        <dbReference type="EMBL" id="KOA89554.1"/>
    </source>
</evidence>